<dbReference type="AlphaFoldDB" id="A0AAV8TAD0"/>
<feature type="region of interest" description="Disordered" evidence="1">
    <location>
        <begin position="19"/>
        <end position="40"/>
    </location>
</feature>
<name>A0AAV8TAD0_9ROSI</name>
<keyword evidence="3" id="KW-1185">Reference proteome</keyword>
<proteinExistence type="predicted"/>
<accession>A0AAV8TAD0</accession>
<dbReference type="Proteomes" id="UP001159364">
    <property type="component" value="Linkage Group LG06"/>
</dbReference>
<dbReference type="PANTHER" id="PTHR33676">
    <property type="entry name" value="COLD REGULATED PROTEIN 27"/>
    <property type="match status" value="1"/>
</dbReference>
<evidence type="ECO:0000313" key="2">
    <source>
        <dbReference type="EMBL" id="KAJ8763276.1"/>
    </source>
</evidence>
<dbReference type="InterPro" id="IPR044678">
    <property type="entry name" value="COR27/28"/>
</dbReference>
<reference evidence="2 3" key="1">
    <citation type="submission" date="2021-09" db="EMBL/GenBank/DDBJ databases">
        <title>Genomic insights and catalytic innovation underlie evolution of tropane alkaloids biosynthesis.</title>
        <authorList>
            <person name="Wang Y.-J."/>
            <person name="Tian T."/>
            <person name="Huang J.-P."/>
            <person name="Huang S.-X."/>
        </authorList>
    </citation>
    <scope>NUCLEOTIDE SEQUENCE [LARGE SCALE GENOMIC DNA]</scope>
    <source>
        <strain evidence="2">KIB-2018</strain>
        <tissue evidence="2">Leaf</tissue>
    </source>
</reference>
<dbReference type="GO" id="GO:0009409">
    <property type="term" value="P:response to cold"/>
    <property type="evidence" value="ECO:0007669"/>
    <property type="project" value="InterPro"/>
</dbReference>
<dbReference type="EMBL" id="JAIWQS010000006">
    <property type="protein sequence ID" value="KAJ8763276.1"/>
    <property type="molecule type" value="Genomic_DNA"/>
</dbReference>
<evidence type="ECO:0000256" key="1">
    <source>
        <dbReference type="SAM" id="MobiDB-lite"/>
    </source>
</evidence>
<protein>
    <submittedName>
        <fullName evidence="2">Uncharacterized protein</fullName>
    </submittedName>
</protein>
<feature type="compositionally biased region" description="Polar residues" evidence="1">
    <location>
        <begin position="212"/>
        <end position="225"/>
    </location>
</feature>
<comment type="caution">
    <text evidence="2">The sequence shown here is derived from an EMBL/GenBank/DDBJ whole genome shotgun (WGS) entry which is preliminary data.</text>
</comment>
<evidence type="ECO:0000313" key="3">
    <source>
        <dbReference type="Proteomes" id="UP001159364"/>
    </source>
</evidence>
<gene>
    <name evidence="2" type="ORF">K2173_026177</name>
</gene>
<dbReference type="PANTHER" id="PTHR33676:SF3">
    <property type="entry name" value="COLD-REGULATED PROTEIN 27"/>
    <property type="match status" value="1"/>
</dbReference>
<feature type="region of interest" description="Disordered" evidence="1">
    <location>
        <begin position="200"/>
        <end position="225"/>
    </location>
</feature>
<sequence length="225" mass="25065">MDGFRRSKTGAMCSLTSEIASQDSGELASPRDSPVTESMSTEWTDEKHSLYIESMETSFVNQLYHSVDLVGGRLQKEASEPKSSRQVHFGNRDRSGQFKVLRHGCWQKIYFQKTKSQQNVAEASYGLLASPWIQHFMSVSQPQAVGSPVLQDISASKSPDFSLSGKKAMSCGSAEYLRPSHQSHSFSCQHELVNGNTEMSDQNFEDEDVKTETTSNSSCSKRMKL</sequence>
<organism evidence="2 3">
    <name type="scientific">Erythroxylum novogranatense</name>
    <dbReference type="NCBI Taxonomy" id="1862640"/>
    <lineage>
        <taxon>Eukaryota</taxon>
        <taxon>Viridiplantae</taxon>
        <taxon>Streptophyta</taxon>
        <taxon>Embryophyta</taxon>
        <taxon>Tracheophyta</taxon>
        <taxon>Spermatophyta</taxon>
        <taxon>Magnoliopsida</taxon>
        <taxon>eudicotyledons</taxon>
        <taxon>Gunneridae</taxon>
        <taxon>Pentapetalae</taxon>
        <taxon>rosids</taxon>
        <taxon>fabids</taxon>
        <taxon>Malpighiales</taxon>
        <taxon>Erythroxylaceae</taxon>
        <taxon>Erythroxylum</taxon>
    </lineage>
</organism>
<dbReference type="GO" id="GO:0042752">
    <property type="term" value="P:regulation of circadian rhythm"/>
    <property type="evidence" value="ECO:0007669"/>
    <property type="project" value="InterPro"/>
</dbReference>